<gene>
    <name evidence="1" type="ORF">PSON_ATCC_30995.1.T1890049</name>
</gene>
<proteinExistence type="predicted"/>
<organism evidence="1 2">
    <name type="scientific">Paramecium sonneborni</name>
    <dbReference type="NCBI Taxonomy" id="65129"/>
    <lineage>
        <taxon>Eukaryota</taxon>
        <taxon>Sar</taxon>
        <taxon>Alveolata</taxon>
        <taxon>Ciliophora</taxon>
        <taxon>Intramacronucleata</taxon>
        <taxon>Oligohymenophorea</taxon>
        <taxon>Peniculida</taxon>
        <taxon>Parameciidae</taxon>
        <taxon>Paramecium</taxon>
    </lineage>
</organism>
<sequence>MDVIMIQDQRMVIGLNYMRNIMNNVKLQLKDKIQMAKSQVNGQQPIKMKICCYNILISSGGWNYEQSRKLDLDLNLQKFQRVITILLIILKKCQIIIEIKGKKSGQWIKKLRKSCVEQFQIMQINLKIGEWIDIDSNYELYFNSQQQKRTNQITYCGEQQNVRNQEFGKQKRIKQLLEVVYIFLEL</sequence>
<name>A0A8S1RME4_9CILI</name>
<keyword evidence="2" id="KW-1185">Reference proteome</keyword>
<dbReference type="AlphaFoldDB" id="A0A8S1RME4"/>
<reference evidence="1" key="1">
    <citation type="submission" date="2021-01" db="EMBL/GenBank/DDBJ databases">
        <authorList>
            <consortium name="Genoscope - CEA"/>
            <person name="William W."/>
        </authorList>
    </citation>
    <scope>NUCLEOTIDE SEQUENCE</scope>
</reference>
<dbReference type="Proteomes" id="UP000692954">
    <property type="component" value="Unassembled WGS sequence"/>
</dbReference>
<accession>A0A8S1RME4</accession>
<dbReference type="EMBL" id="CAJJDN010000189">
    <property type="protein sequence ID" value="CAD8128472.1"/>
    <property type="molecule type" value="Genomic_DNA"/>
</dbReference>
<protein>
    <submittedName>
        <fullName evidence="1">Uncharacterized protein</fullName>
    </submittedName>
</protein>
<evidence type="ECO:0000313" key="2">
    <source>
        <dbReference type="Proteomes" id="UP000692954"/>
    </source>
</evidence>
<comment type="caution">
    <text evidence="1">The sequence shown here is derived from an EMBL/GenBank/DDBJ whole genome shotgun (WGS) entry which is preliminary data.</text>
</comment>
<evidence type="ECO:0000313" key="1">
    <source>
        <dbReference type="EMBL" id="CAD8128472.1"/>
    </source>
</evidence>